<dbReference type="PANTHER" id="PTHR15107">
    <property type="entry name" value="RETINOBLASTOMA BINDING PROTEIN 8"/>
    <property type="match status" value="1"/>
</dbReference>
<feature type="region of interest" description="Disordered" evidence="4">
    <location>
        <begin position="126"/>
        <end position="205"/>
    </location>
</feature>
<feature type="domain" description="DNA endonuclease activator Ctp1 C-terminal" evidence="5">
    <location>
        <begin position="229"/>
        <end position="259"/>
    </location>
</feature>
<name>A0A9P6TBP7_9BASI</name>
<evidence type="ECO:0000256" key="3">
    <source>
        <dbReference type="ARBA" id="ARBA00023242"/>
    </source>
</evidence>
<dbReference type="Pfam" id="PF08573">
    <property type="entry name" value="SAE2"/>
    <property type="match status" value="2"/>
</dbReference>
<dbReference type="PANTHER" id="PTHR15107:SF0">
    <property type="entry name" value="DNA ENDONUCLEASE ACTIVATOR CTP1 C-TERMINAL DOMAIN-CONTAINING PROTEIN"/>
    <property type="match status" value="1"/>
</dbReference>
<evidence type="ECO:0000259" key="5">
    <source>
        <dbReference type="Pfam" id="PF08573"/>
    </source>
</evidence>
<evidence type="ECO:0000313" key="6">
    <source>
        <dbReference type="EMBL" id="KAG0146496.1"/>
    </source>
</evidence>
<protein>
    <recommendedName>
        <fullName evidence="5">DNA endonuclease activator Ctp1 C-terminal domain-containing protein</fullName>
    </recommendedName>
</protein>
<dbReference type="InterPro" id="IPR013882">
    <property type="entry name" value="Ctp1_C"/>
</dbReference>
<dbReference type="InterPro" id="IPR033316">
    <property type="entry name" value="RBBP8-like"/>
</dbReference>
<keyword evidence="7" id="KW-1185">Reference proteome</keyword>
<evidence type="ECO:0000256" key="1">
    <source>
        <dbReference type="ARBA" id="ARBA00004123"/>
    </source>
</evidence>
<gene>
    <name evidence="6" type="ORF">CROQUDRAFT_44345</name>
</gene>
<keyword evidence="2" id="KW-0227">DNA damage</keyword>
<keyword evidence="3" id="KW-0539">Nucleus</keyword>
<feature type="compositionally biased region" description="Low complexity" evidence="4">
    <location>
        <begin position="73"/>
        <end position="82"/>
    </location>
</feature>
<accession>A0A9P6TBP7</accession>
<feature type="domain" description="DNA endonuclease activator Ctp1 C-terminal" evidence="5">
    <location>
        <begin position="266"/>
        <end position="305"/>
    </location>
</feature>
<dbReference type="GO" id="GO:0010792">
    <property type="term" value="P:DNA double-strand break processing involved in repair via single-strand annealing"/>
    <property type="evidence" value="ECO:0007669"/>
    <property type="project" value="TreeGrafter"/>
</dbReference>
<dbReference type="OrthoDB" id="5801062at2759"/>
<reference evidence="6" key="1">
    <citation type="submission" date="2013-11" db="EMBL/GenBank/DDBJ databases">
        <title>Genome sequence of the fusiform rust pathogen reveals effectors for host alternation and coevolution with pine.</title>
        <authorList>
            <consortium name="DOE Joint Genome Institute"/>
            <person name="Smith K."/>
            <person name="Pendleton A."/>
            <person name="Kubisiak T."/>
            <person name="Anderson C."/>
            <person name="Salamov A."/>
            <person name="Aerts A."/>
            <person name="Riley R."/>
            <person name="Clum A."/>
            <person name="Lindquist E."/>
            <person name="Ence D."/>
            <person name="Campbell M."/>
            <person name="Kronenberg Z."/>
            <person name="Feau N."/>
            <person name="Dhillon B."/>
            <person name="Hamelin R."/>
            <person name="Burleigh J."/>
            <person name="Smith J."/>
            <person name="Yandell M."/>
            <person name="Nelson C."/>
            <person name="Grigoriev I."/>
            <person name="Davis J."/>
        </authorList>
    </citation>
    <scope>NUCLEOTIDE SEQUENCE</scope>
    <source>
        <strain evidence="6">G11</strain>
    </source>
</reference>
<feature type="compositionally biased region" description="Polar residues" evidence="4">
    <location>
        <begin position="45"/>
        <end position="59"/>
    </location>
</feature>
<comment type="caution">
    <text evidence="6">The sequence shown here is derived from an EMBL/GenBank/DDBJ whole genome shotgun (WGS) entry which is preliminary data.</text>
</comment>
<feature type="compositionally biased region" description="Basic and acidic residues" evidence="4">
    <location>
        <begin position="182"/>
        <end position="194"/>
    </location>
</feature>
<sequence>MDTSDIQDCEQSPKRTKGHDSSHKAAATAPRLRAEEQESVIGKKQYTSPRTSKVITQLTSPKLSRRRSRGRSVSRSPRGRVLTTASVQYPLVCRDLGLPPTPYAPRRIRHSSPISPARLQQAQLLPDTPDQNHKTKHKVKAAEEGSTAWKRHRKSRRESDEPVPVEEYPGQNFMRRVHKKRKEDLERSIKKGQQDRTIGPKPSTSEASRALMSRFEIDPEGNFGVGHVFNEVARGKEVRKQMHGADCECCSGYYEQVAKDFNQPLEEVQKQMAQHKNEISRHRHFNPPPATPPYYWQMGFPDTQQVEIINREADEKKRRKLAMVEAQARLVSFIEVLFPESLSFTRQPDRRPKHLL</sequence>
<feature type="compositionally biased region" description="Basic residues" evidence="4">
    <location>
        <begin position="63"/>
        <end position="72"/>
    </location>
</feature>
<dbReference type="EMBL" id="MU167260">
    <property type="protein sequence ID" value="KAG0146496.1"/>
    <property type="molecule type" value="Genomic_DNA"/>
</dbReference>
<proteinExistence type="predicted"/>
<dbReference type="GO" id="GO:0003684">
    <property type="term" value="F:damaged DNA binding"/>
    <property type="evidence" value="ECO:0007669"/>
    <property type="project" value="TreeGrafter"/>
</dbReference>
<evidence type="ECO:0000256" key="4">
    <source>
        <dbReference type="SAM" id="MobiDB-lite"/>
    </source>
</evidence>
<organism evidence="6 7">
    <name type="scientific">Cronartium quercuum f. sp. fusiforme G11</name>
    <dbReference type="NCBI Taxonomy" id="708437"/>
    <lineage>
        <taxon>Eukaryota</taxon>
        <taxon>Fungi</taxon>
        <taxon>Dikarya</taxon>
        <taxon>Basidiomycota</taxon>
        <taxon>Pucciniomycotina</taxon>
        <taxon>Pucciniomycetes</taxon>
        <taxon>Pucciniales</taxon>
        <taxon>Coleosporiaceae</taxon>
        <taxon>Cronartium</taxon>
    </lineage>
</organism>
<dbReference type="Proteomes" id="UP000886653">
    <property type="component" value="Unassembled WGS sequence"/>
</dbReference>
<feature type="region of interest" description="Disordered" evidence="4">
    <location>
        <begin position="1"/>
        <end position="82"/>
    </location>
</feature>
<comment type="subcellular location">
    <subcellularLocation>
        <location evidence="1">Nucleus</location>
    </subcellularLocation>
</comment>
<dbReference type="AlphaFoldDB" id="A0A9P6TBP7"/>
<evidence type="ECO:0000256" key="2">
    <source>
        <dbReference type="ARBA" id="ARBA00022763"/>
    </source>
</evidence>
<dbReference type="GO" id="GO:0005634">
    <property type="term" value="C:nucleus"/>
    <property type="evidence" value="ECO:0007669"/>
    <property type="project" value="UniProtKB-SubCell"/>
</dbReference>
<evidence type="ECO:0000313" key="7">
    <source>
        <dbReference type="Proteomes" id="UP000886653"/>
    </source>
</evidence>